<dbReference type="OrthoDB" id="9803927at2"/>
<feature type="domain" description="Calcineurin-like phosphoesterase" evidence="4">
    <location>
        <begin position="33"/>
        <end position="273"/>
    </location>
</feature>
<dbReference type="PRINTS" id="PR01607">
    <property type="entry name" value="APYRASEFAMLY"/>
</dbReference>
<dbReference type="SUPFAM" id="SSF56300">
    <property type="entry name" value="Metallo-dependent phosphatases"/>
    <property type="match status" value="1"/>
</dbReference>
<dbReference type="PANTHER" id="PTHR11575:SF6">
    <property type="entry name" value="2',3'-CYCLIC-NUCLEOTIDE 2'-PHOSPHODIESTERASE_3'-NUCLEOTIDASE"/>
    <property type="match status" value="1"/>
</dbReference>
<feature type="signal peptide" evidence="3">
    <location>
        <begin position="1"/>
        <end position="26"/>
    </location>
</feature>
<dbReference type="PROSITE" id="PS00786">
    <property type="entry name" value="5_NUCLEOTIDASE_2"/>
    <property type="match status" value="1"/>
</dbReference>
<protein>
    <submittedName>
        <fullName evidence="6">2',3'-cyclic-nucleotide 2'-phosphodiesterase</fullName>
    </submittedName>
</protein>
<evidence type="ECO:0000256" key="3">
    <source>
        <dbReference type="RuleBase" id="RU362119"/>
    </source>
</evidence>
<dbReference type="InterPro" id="IPR004843">
    <property type="entry name" value="Calcineurin-like_PHP"/>
</dbReference>
<evidence type="ECO:0000313" key="7">
    <source>
        <dbReference type="Proteomes" id="UP000265691"/>
    </source>
</evidence>
<dbReference type="GO" id="GO:0046872">
    <property type="term" value="F:metal ion binding"/>
    <property type="evidence" value="ECO:0007669"/>
    <property type="project" value="InterPro"/>
</dbReference>
<dbReference type="GO" id="GO:0030288">
    <property type="term" value="C:outer membrane-bounded periplasmic space"/>
    <property type="evidence" value="ECO:0007669"/>
    <property type="project" value="TreeGrafter"/>
</dbReference>
<organism evidence="6 7">
    <name type="scientific">Psittacicella hinzii</name>
    <dbReference type="NCBI Taxonomy" id="2028575"/>
    <lineage>
        <taxon>Bacteria</taxon>
        <taxon>Pseudomonadati</taxon>
        <taxon>Pseudomonadota</taxon>
        <taxon>Gammaproteobacteria</taxon>
        <taxon>Pasteurellales</taxon>
        <taxon>Psittacicellaceae</taxon>
        <taxon>Psittacicella</taxon>
    </lineage>
</organism>
<dbReference type="Gene3D" id="3.90.780.10">
    <property type="entry name" value="5'-Nucleotidase, C-terminal domain"/>
    <property type="match status" value="1"/>
</dbReference>
<dbReference type="GO" id="GO:0000166">
    <property type="term" value="F:nucleotide binding"/>
    <property type="evidence" value="ECO:0007669"/>
    <property type="project" value="UniProtKB-KW"/>
</dbReference>
<gene>
    <name evidence="6" type="ORF">CKF54_01085</name>
</gene>
<comment type="similarity">
    <text evidence="1 3">Belongs to the 5'-nucleotidase family.</text>
</comment>
<comment type="caution">
    <text evidence="6">The sequence shown here is derived from an EMBL/GenBank/DDBJ whole genome shotgun (WGS) entry which is preliminary data.</text>
</comment>
<dbReference type="Gene3D" id="3.60.21.10">
    <property type="match status" value="1"/>
</dbReference>
<dbReference type="SUPFAM" id="SSF55816">
    <property type="entry name" value="5'-nucleotidase (syn. UDP-sugar hydrolase), C-terminal domain"/>
    <property type="match status" value="1"/>
</dbReference>
<dbReference type="InterPro" id="IPR029052">
    <property type="entry name" value="Metallo-depent_PP-like"/>
</dbReference>
<keyword evidence="7" id="KW-1185">Reference proteome</keyword>
<evidence type="ECO:0000256" key="1">
    <source>
        <dbReference type="ARBA" id="ARBA00006654"/>
    </source>
</evidence>
<dbReference type="NCBIfam" id="NF006938">
    <property type="entry name" value="PRK09420.1"/>
    <property type="match status" value="1"/>
</dbReference>
<dbReference type="PANTHER" id="PTHR11575">
    <property type="entry name" value="5'-NUCLEOTIDASE-RELATED"/>
    <property type="match status" value="1"/>
</dbReference>
<feature type="domain" description="5'-Nucleotidase C-terminal" evidence="5">
    <location>
        <begin position="420"/>
        <end position="567"/>
    </location>
</feature>
<dbReference type="InterPro" id="IPR008334">
    <property type="entry name" value="5'-Nucleotdase_C"/>
</dbReference>
<name>A0A3A1Y989_9GAMM</name>
<evidence type="ECO:0000256" key="2">
    <source>
        <dbReference type="ARBA" id="ARBA00022729"/>
    </source>
</evidence>
<keyword evidence="3" id="KW-0378">Hydrolase</keyword>
<accession>A0A3A1Y989</accession>
<dbReference type="InterPro" id="IPR006179">
    <property type="entry name" value="5_nucleotidase/apyrase"/>
</dbReference>
<evidence type="ECO:0000259" key="4">
    <source>
        <dbReference type="Pfam" id="PF00149"/>
    </source>
</evidence>
<dbReference type="Pfam" id="PF00149">
    <property type="entry name" value="Metallophos"/>
    <property type="match status" value="1"/>
</dbReference>
<evidence type="ECO:0000313" key="6">
    <source>
        <dbReference type="EMBL" id="RIY34245.1"/>
    </source>
</evidence>
<feature type="chain" id="PRO_5017106377" evidence="3">
    <location>
        <begin position="27"/>
        <end position="673"/>
    </location>
</feature>
<keyword evidence="2 3" id="KW-0732">Signal</keyword>
<reference evidence="6 7" key="1">
    <citation type="submission" date="2017-08" db="EMBL/GenBank/DDBJ databases">
        <title>Reclassification of Bisgaard taxon 37 and 44.</title>
        <authorList>
            <person name="Christensen H."/>
        </authorList>
    </citation>
    <scope>NUCLEOTIDE SEQUENCE [LARGE SCALE GENOMIC DNA]</scope>
    <source>
        <strain evidence="6 7">B96_3</strain>
    </source>
</reference>
<dbReference type="EMBL" id="NRHC01000014">
    <property type="protein sequence ID" value="RIY34245.1"/>
    <property type="molecule type" value="Genomic_DNA"/>
</dbReference>
<sequence>MKLNAKTFTKLTASLAFMGLAASSFANNAVIKLRVIETTDIHAYYTAYDYLKDQPVYHYGFTRAASLIKEARAQAVNSVLVDNGDLIQGGLIGTWAVDNNFKDFSIHPAYIGFKALNYDVSNLGNHEFNYGLPYLDRVVDSAQKTAGIPVINANVYDAKTGKNYYTPYIIKETTLTDENGNKHQVKIGYIGFTPPQILQWDAEKLTGKVTVKPIVQSAEEFIPKMKAEGAEVIIAVPHSGIGQVNPSSSLFANQVINLTRVPGIDAVMFGHSHGVFPSEEYANVKGADIKRGLINGVPSVMPGRWADHIGIVDLVLVQQADGKFKADLKQSVGFARPIYDVKNRQPLVEEDAELVKVYADTHKHVLKYANAPLGKLNDNIYGYLALYQDDPAVKLVNQIQLETLKAWVAQNPQYKDYKLVSAAAPFKFGERHNDPTNFTAVDKGTFAFRNVPDLYVYPNTYAVVEVSGKELKDWAECSTGVYNTIYPESKERQELINYRGFRTYNYDVLYGVTYQIDVTKNPKLDSRCRPTRTLNSGRIVNMTYNGEEIKDNDKFLVATNNYRANSGMFPGTGTNKVVYLALETSQEVIANHIKELASKNQPVALDRTVNWSFVPVPNGDQLNVVIFSAPDDKAVNYALNNSVWSLTKLGLDYAGFQEYKIDLSNYQPEKQYK</sequence>
<dbReference type="GO" id="GO:0009166">
    <property type="term" value="P:nucleotide catabolic process"/>
    <property type="evidence" value="ECO:0007669"/>
    <property type="project" value="InterPro"/>
</dbReference>
<dbReference type="AlphaFoldDB" id="A0A3A1Y989"/>
<dbReference type="InterPro" id="IPR006146">
    <property type="entry name" value="5'-Nucleotdase_CS"/>
</dbReference>
<dbReference type="RefSeq" id="WP_119524444.1">
    <property type="nucleotide sequence ID" value="NZ_NRHC01000014.1"/>
</dbReference>
<dbReference type="Proteomes" id="UP000265691">
    <property type="component" value="Unassembled WGS sequence"/>
</dbReference>
<keyword evidence="3" id="KW-0547">Nucleotide-binding</keyword>
<dbReference type="InterPro" id="IPR036907">
    <property type="entry name" value="5'-Nucleotdase_C_sf"/>
</dbReference>
<dbReference type="GO" id="GO:0016788">
    <property type="term" value="F:hydrolase activity, acting on ester bonds"/>
    <property type="evidence" value="ECO:0007669"/>
    <property type="project" value="InterPro"/>
</dbReference>
<evidence type="ECO:0000259" key="5">
    <source>
        <dbReference type="Pfam" id="PF02872"/>
    </source>
</evidence>
<proteinExistence type="inferred from homology"/>
<dbReference type="Pfam" id="PF02872">
    <property type="entry name" value="5_nucleotid_C"/>
    <property type="match status" value="1"/>
</dbReference>